<dbReference type="Gene3D" id="3.90.1150.10">
    <property type="entry name" value="Aspartate Aminotransferase, domain 1"/>
    <property type="match status" value="1"/>
</dbReference>
<dbReference type="InterPro" id="IPR015424">
    <property type="entry name" value="PyrdxlP-dep_Trfase"/>
</dbReference>
<dbReference type="SUPFAM" id="SSF53383">
    <property type="entry name" value="PLP-dependent transferases"/>
    <property type="match status" value="1"/>
</dbReference>
<evidence type="ECO:0000256" key="2">
    <source>
        <dbReference type="ARBA" id="ARBA00022898"/>
    </source>
</evidence>
<accession>A0A3T1D3Q6</accession>
<keyword evidence="2 3" id="KW-0663">Pyridoxal phosphate</keyword>
<dbReference type="InterPro" id="IPR015421">
    <property type="entry name" value="PyrdxlP-dep_Trfase_major"/>
</dbReference>
<keyword evidence="4" id="KW-0808">Transferase</keyword>
<comment type="similarity">
    <text evidence="1 3">Belongs to the class-III pyridoxal-phosphate-dependent aminotransferase family.</text>
</comment>
<dbReference type="OrthoDB" id="9807885at2"/>
<evidence type="ECO:0000256" key="3">
    <source>
        <dbReference type="RuleBase" id="RU003560"/>
    </source>
</evidence>
<keyword evidence="4" id="KW-0032">Aminotransferase</keyword>
<sequence>MNTYSKEQGDVNATELRRKYTDRNLSAAAKALADEDAAYFIHQSLSTPVLNVLSRAEGIYIYDLDDKAYIDMHGNGVHAAGFNNDTIIEAAIAALRDKNTFTPRRYTNRHAVALAKKLVEITPAGLDRVLFAPGGSEAIEMAVMLAKQVTGKWKTISFWDSYHGNGFQASSIGGEELFKGGNGPMMPGALHVEFPNYYRNPWGFTTQEAVDDEIIRQMSILFEKEGDIACVIGEPVSATPIVPSPTFWVRVKALCEKHGALLIFDEIIEGFGRTGRMFACEHFVTPDILVLGKSLGGGLLPFAGIVANERFNVLQHRSIGHFTHEKNGLCSAVGLAMITYLQEHELVRQADEVGTLALQWLEAMKERRPSVGHIYGKGLHIGIELVIDKKDKHKAIADAEMVMYKAMERGIAFKIIEGNFITLRPSLLIQWDEMKLALEQIEACIQEVEEGLYYD</sequence>
<evidence type="ECO:0000256" key="1">
    <source>
        <dbReference type="ARBA" id="ARBA00008954"/>
    </source>
</evidence>
<dbReference type="RefSeq" id="WP_130607341.1">
    <property type="nucleotide sequence ID" value="NZ_AP019400.1"/>
</dbReference>
<name>A0A3T1D3Q6_9BACL</name>
<dbReference type="PROSITE" id="PS00600">
    <property type="entry name" value="AA_TRANSFER_CLASS_3"/>
    <property type="match status" value="1"/>
</dbReference>
<dbReference type="PANTHER" id="PTHR43094">
    <property type="entry name" value="AMINOTRANSFERASE"/>
    <property type="match status" value="1"/>
</dbReference>
<dbReference type="GO" id="GO:0008483">
    <property type="term" value="F:transaminase activity"/>
    <property type="evidence" value="ECO:0007669"/>
    <property type="project" value="UniProtKB-KW"/>
</dbReference>
<proteinExistence type="inferred from homology"/>
<dbReference type="InterPro" id="IPR049704">
    <property type="entry name" value="Aminotrans_3_PPA_site"/>
</dbReference>
<dbReference type="AlphaFoldDB" id="A0A3T1D3Q6"/>
<dbReference type="GO" id="GO:0030170">
    <property type="term" value="F:pyridoxal phosphate binding"/>
    <property type="evidence" value="ECO:0007669"/>
    <property type="project" value="InterPro"/>
</dbReference>
<dbReference type="Proteomes" id="UP000289856">
    <property type="component" value="Chromosome"/>
</dbReference>
<keyword evidence="5" id="KW-1185">Reference proteome</keyword>
<dbReference type="NCBIfam" id="NF004755">
    <property type="entry name" value="PRK06082.1"/>
    <property type="match status" value="1"/>
</dbReference>
<dbReference type="InterPro" id="IPR015422">
    <property type="entry name" value="PyrdxlP-dep_Trfase_small"/>
</dbReference>
<dbReference type="Pfam" id="PF00202">
    <property type="entry name" value="Aminotran_3"/>
    <property type="match status" value="1"/>
</dbReference>
<reference evidence="4 5" key="1">
    <citation type="submission" date="2019-01" db="EMBL/GenBank/DDBJ databases">
        <title>Complete genome sequence of Cohnella hallensis HS21 isolated from Korean fir (Abies koreana) rhizospheric soil.</title>
        <authorList>
            <person name="Jiang L."/>
            <person name="Kang S.W."/>
            <person name="Kim S."/>
            <person name="Jung J."/>
            <person name="Kim C.Y."/>
            <person name="Kim D.H."/>
            <person name="Kim S.W."/>
            <person name="Lee J."/>
        </authorList>
    </citation>
    <scope>NUCLEOTIDE SEQUENCE [LARGE SCALE GENOMIC DNA]</scope>
    <source>
        <strain evidence="4 5">HS21</strain>
    </source>
</reference>
<dbReference type="PANTHER" id="PTHR43094:SF1">
    <property type="entry name" value="AMINOTRANSFERASE CLASS-III"/>
    <property type="match status" value="1"/>
</dbReference>
<evidence type="ECO:0000313" key="5">
    <source>
        <dbReference type="Proteomes" id="UP000289856"/>
    </source>
</evidence>
<dbReference type="PIRSF" id="PIRSF000521">
    <property type="entry name" value="Transaminase_4ab_Lys_Orn"/>
    <property type="match status" value="1"/>
</dbReference>
<dbReference type="EMBL" id="AP019400">
    <property type="protein sequence ID" value="BBI32649.1"/>
    <property type="molecule type" value="Genomic_DNA"/>
</dbReference>
<evidence type="ECO:0000313" key="4">
    <source>
        <dbReference type="EMBL" id="BBI32649.1"/>
    </source>
</evidence>
<dbReference type="CDD" id="cd00610">
    <property type="entry name" value="OAT_like"/>
    <property type="match status" value="1"/>
</dbReference>
<organism evidence="4 5">
    <name type="scientific">Cohnella abietis</name>
    <dbReference type="NCBI Taxonomy" id="2507935"/>
    <lineage>
        <taxon>Bacteria</taxon>
        <taxon>Bacillati</taxon>
        <taxon>Bacillota</taxon>
        <taxon>Bacilli</taxon>
        <taxon>Bacillales</taxon>
        <taxon>Paenibacillaceae</taxon>
        <taxon>Cohnella</taxon>
    </lineage>
</organism>
<protein>
    <submittedName>
        <fullName evidence="4">Aspartate aminotransferase family protein</fullName>
    </submittedName>
</protein>
<dbReference type="KEGG" id="cohn:KCTCHS21_20480"/>
<dbReference type="Gene3D" id="3.40.640.10">
    <property type="entry name" value="Type I PLP-dependent aspartate aminotransferase-like (Major domain)"/>
    <property type="match status" value="1"/>
</dbReference>
<dbReference type="InterPro" id="IPR005814">
    <property type="entry name" value="Aminotrans_3"/>
</dbReference>
<gene>
    <name evidence="4" type="ORF">KCTCHS21_20480</name>
</gene>